<organism evidence="1">
    <name type="scientific">Ignisphaera aggregans</name>
    <dbReference type="NCBI Taxonomy" id="334771"/>
    <lineage>
        <taxon>Archaea</taxon>
        <taxon>Thermoproteota</taxon>
        <taxon>Thermoprotei</taxon>
        <taxon>Desulfurococcales</taxon>
        <taxon>Desulfurococcaceae</taxon>
        <taxon>Ignisphaera</taxon>
    </lineage>
</organism>
<protein>
    <recommendedName>
        <fullName evidence="2">Glucuronate isomerase</fullName>
    </recommendedName>
</protein>
<dbReference type="AlphaFoldDB" id="A0A7C2ZVJ9"/>
<reference evidence="1" key="1">
    <citation type="journal article" date="2020" name="mSystems">
        <title>Genome- and Community-Level Interaction Insights into Carbon Utilization and Element Cycling Functions of Hydrothermarchaeota in Hydrothermal Sediment.</title>
        <authorList>
            <person name="Zhou Z."/>
            <person name="Liu Y."/>
            <person name="Xu W."/>
            <person name="Pan J."/>
            <person name="Luo Z.H."/>
            <person name="Li M."/>
        </authorList>
    </citation>
    <scope>NUCLEOTIDE SEQUENCE [LARGE SCALE GENOMIC DNA]</scope>
    <source>
        <strain evidence="1">SpSt-16</strain>
    </source>
</reference>
<comment type="caution">
    <text evidence="1">The sequence shown here is derived from an EMBL/GenBank/DDBJ whole genome shotgun (WGS) entry which is preliminary data.</text>
</comment>
<gene>
    <name evidence="1" type="ORF">ENO77_04310</name>
</gene>
<accession>A0A7C2ZVJ9</accession>
<name>A0A7C2ZVJ9_9CREN</name>
<dbReference type="InterPro" id="IPR032466">
    <property type="entry name" value="Metal_Hydrolase"/>
</dbReference>
<sequence length="424" mass="48819">MQGFANIYEELLKEISEIPIVDIHQHLNPARLAAKTIEDIVFYHYIVTELASAGMDREEFEKAVHKDRISKALPYFKYVRGTSTFWCLRQILKNIYGIDIKGIDESNWKDVVNAIEGRPRDNAWAYSVLKNVCKVKKSFLTINPLEPLPQYDEEVFTGALRVEHIVQYINRETLQKIEQAAGIDVNDAESLDKALESLFKKFHNKIVAITVPVQPDERFLIPHRNEVTLYVRDLKKRDVLSPEGRTLLSSFILHKLLSLCAEHKKVAQIMLGVKRPVPSAAPPDYAITMYSPDQILNMARLFAMYPELKFDVMTADSTISHQLTVIAKNYPNVCISGYWWYSMYPEIIGSYIRLRLQMLPYNKIGGFFSDAYVVEWVYGKAALVKKVLARVLAEMVFENYIDKELAIDMAKALLYENAIHIYKL</sequence>
<dbReference type="Gene3D" id="1.10.2020.10">
    <property type="entry name" value="uronate isomerase, domain 2, chain A"/>
    <property type="match status" value="1"/>
</dbReference>
<dbReference type="SUPFAM" id="SSF51556">
    <property type="entry name" value="Metallo-dependent hydrolases"/>
    <property type="match status" value="1"/>
</dbReference>
<dbReference type="EMBL" id="DSGT01000012">
    <property type="protein sequence ID" value="HEW53365.1"/>
    <property type="molecule type" value="Genomic_DNA"/>
</dbReference>
<proteinExistence type="predicted"/>
<dbReference type="Gene3D" id="3.20.20.140">
    <property type="entry name" value="Metal-dependent hydrolases"/>
    <property type="match status" value="1"/>
</dbReference>
<evidence type="ECO:0000313" key="1">
    <source>
        <dbReference type="EMBL" id="HEW53365.1"/>
    </source>
</evidence>
<evidence type="ECO:0008006" key="2">
    <source>
        <dbReference type="Google" id="ProtNLM"/>
    </source>
</evidence>